<dbReference type="AlphaFoldDB" id="A0A401SDT2"/>
<comment type="caution">
    <text evidence="11">The sequence shown here is derived from an EMBL/GenBank/DDBJ whole genome shotgun (WGS) entry which is preliminary data.</text>
</comment>
<organism evidence="11 12">
    <name type="scientific">Chiloscyllium punctatum</name>
    <name type="common">Brownbanded bambooshark</name>
    <name type="synonym">Hemiscyllium punctatum</name>
    <dbReference type="NCBI Taxonomy" id="137246"/>
    <lineage>
        <taxon>Eukaryota</taxon>
        <taxon>Metazoa</taxon>
        <taxon>Chordata</taxon>
        <taxon>Craniata</taxon>
        <taxon>Vertebrata</taxon>
        <taxon>Chondrichthyes</taxon>
        <taxon>Elasmobranchii</taxon>
        <taxon>Galeomorphii</taxon>
        <taxon>Galeoidea</taxon>
        <taxon>Orectolobiformes</taxon>
        <taxon>Hemiscylliidae</taxon>
        <taxon>Chiloscyllium</taxon>
    </lineage>
</organism>
<feature type="domain" description="Ig-like" evidence="10">
    <location>
        <begin position="80"/>
        <end position="182"/>
    </location>
</feature>
<dbReference type="EMBL" id="BEZZ01000209">
    <property type="protein sequence ID" value="GCC28514.1"/>
    <property type="molecule type" value="Genomic_DNA"/>
</dbReference>
<dbReference type="SMART" id="SM00406">
    <property type="entry name" value="IGv"/>
    <property type="match status" value="1"/>
</dbReference>
<evidence type="ECO:0000256" key="6">
    <source>
        <dbReference type="ARBA" id="ARBA00023157"/>
    </source>
</evidence>
<dbReference type="Pfam" id="PF07686">
    <property type="entry name" value="V-set"/>
    <property type="match status" value="1"/>
</dbReference>
<dbReference type="Gene3D" id="2.60.40.10">
    <property type="entry name" value="Immunoglobulins"/>
    <property type="match status" value="1"/>
</dbReference>
<comment type="subcellular location">
    <subcellularLocation>
        <location evidence="1">Membrane</location>
        <topology evidence="1">Single-pass type I membrane protein</topology>
    </subcellularLocation>
</comment>
<dbReference type="InterPro" id="IPR007110">
    <property type="entry name" value="Ig-like_dom"/>
</dbReference>
<dbReference type="PANTHER" id="PTHR13869:SF38">
    <property type="entry name" value="NATURAL CYTOTOXICITY TRIGGERING RECEPTOR 3"/>
    <property type="match status" value="1"/>
</dbReference>
<dbReference type="InterPro" id="IPR000920">
    <property type="entry name" value="Myelin_P0-rel"/>
</dbReference>
<dbReference type="OMA" id="WYREDAT"/>
<keyword evidence="5" id="KW-0472">Membrane</keyword>
<evidence type="ECO:0000256" key="2">
    <source>
        <dbReference type="ARBA" id="ARBA00022692"/>
    </source>
</evidence>
<dbReference type="STRING" id="137246.A0A401SDT2"/>
<keyword evidence="7" id="KW-0325">Glycoprotein</keyword>
<dbReference type="InterPro" id="IPR003599">
    <property type="entry name" value="Ig_sub"/>
</dbReference>
<dbReference type="InterPro" id="IPR013783">
    <property type="entry name" value="Ig-like_fold"/>
</dbReference>
<keyword evidence="6" id="KW-1015">Disulfide bond</keyword>
<proteinExistence type="predicted"/>
<dbReference type="Proteomes" id="UP000287033">
    <property type="component" value="Unassembled WGS sequence"/>
</dbReference>
<evidence type="ECO:0000256" key="1">
    <source>
        <dbReference type="ARBA" id="ARBA00004479"/>
    </source>
</evidence>
<feature type="region of interest" description="Disordered" evidence="9">
    <location>
        <begin position="1"/>
        <end position="24"/>
    </location>
</feature>
<feature type="compositionally biased region" description="Polar residues" evidence="9">
    <location>
        <begin position="1"/>
        <end position="10"/>
    </location>
</feature>
<dbReference type="OrthoDB" id="7225082at2759"/>
<keyword evidence="12" id="KW-1185">Reference proteome</keyword>
<dbReference type="SMART" id="SM00409">
    <property type="entry name" value="IG"/>
    <property type="match status" value="1"/>
</dbReference>
<gene>
    <name evidence="11" type="ORF">chiPu_0006944</name>
</gene>
<dbReference type="InterPro" id="IPR036179">
    <property type="entry name" value="Ig-like_dom_sf"/>
</dbReference>
<evidence type="ECO:0000259" key="10">
    <source>
        <dbReference type="PROSITE" id="PS50835"/>
    </source>
</evidence>
<dbReference type="InterPro" id="IPR013106">
    <property type="entry name" value="Ig_V-set"/>
</dbReference>
<dbReference type="SUPFAM" id="SSF48726">
    <property type="entry name" value="Immunoglobulin"/>
    <property type="match status" value="1"/>
</dbReference>
<evidence type="ECO:0000313" key="12">
    <source>
        <dbReference type="Proteomes" id="UP000287033"/>
    </source>
</evidence>
<evidence type="ECO:0000256" key="5">
    <source>
        <dbReference type="ARBA" id="ARBA00023136"/>
    </source>
</evidence>
<reference evidence="11 12" key="1">
    <citation type="journal article" date="2018" name="Nat. Ecol. Evol.">
        <title>Shark genomes provide insights into elasmobranch evolution and the origin of vertebrates.</title>
        <authorList>
            <person name="Hara Y"/>
            <person name="Yamaguchi K"/>
            <person name="Onimaru K"/>
            <person name="Kadota M"/>
            <person name="Koyanagi M"/>
            <person name="Keeley SD"/>
            <person name="Tatsumi K"/>
            <person name="Tanaka K"/>
            <person name="Motone F"/>
            <person name="Kageyama Y"/>
            <person name="Nozu R"/>
            <person name="Adachi N"/>
            <person name="Nishimura O"/>
            <person name="Nakagawa R"/>
            <person name="Tanegashima C"/>
            <person name="Kiyatake I"/>
            <person name="Matsumoto R"/>
            <person name="Murakumo K"/>
            <person name="Nishida K"/>
            <person name="Terakita A"/>
            <person name="Kuratani S"/>
            <person name="Sato K"/>
            <person name="Hyodo S Kuraku.S."/>
        </authorList>
    </citation>
    <scope>NUCLEOTIDE SEQUENCE [LARGE SCALE GENOMIC DNA]</scope>
</reference>
<keyword evidence="2" id="KW-0812">Transmembrane</keyword>
<evidence type="ECO:0000256" key="3">
    <source>
        <dbReference type="ARBA" id="ARBA00022729"/>
    </source>
</evidence>
<keyword evidence="3" id="KW-0732">Signal</keyword>
<dbReference type="CDD" id="cd00099">
    <property type="entry name" value="IgV"/>
    <property type="match status" value="1"/>
</dbReference>
<protein>
    <recommendedName>
        <fullName evidence="10">Ig-like domain-containing protein</fullName>
    </recommendedName>
</protein>
<dbReference type="PANTHER" id="PTHR13869">
    <property type="entry name" value="MYELIN P0 RELATED"/>
    <property type="match status" value="1"/>
</dbReference>
<evidence type="ECO:0000256" key="7">
    <source>
        <dbReference type="ARBA" id="ARBA00023180"/>
    </source>
</evidence>
<evidence type="ECO:0000256" key="8">
    <source>
        <dbReference type="ARBA" id="ARBA00023319"/>
    </source>
</evidence>
<sequence length="199" mass="21332">MATSGTSSAFLHQETHPGEITADRNGNVITNTSLSLKAVAIAILVPIGNGLISESSTESIATKTTEATMAEDALTQTEHPLVNQGIAKLKAEKGKSVVLPCLYLNNNTSLNKDSVLWYREDATEKFYPVRDNTTGSGIYSGRVFLSGNLSNGDASLTILNVTKRDNGTYFCTVRLNNRTTLNGDGTHLMVKSKEGDFTA</sequence>
<keyword evidence="4" id="KW-1133">Transmembrane helix</keyword>
<evidence type="ECO:0000256" key="9">
    <source>
        <dbReference type="SAM" id="MobiDB-lite"/>
    </source>
</evidence>
<keyword evidence="8" id="KW-0393">Immunoglobulin domain</keyword>
<dbReference type="PROSITE" id="PS50835">
    <property type="entry name" value="IG_LIKE"/>
    <property type="match status" value="1"/>
</dbReference>
<accession>A0A401SDT2</accession>
<evidence type="ECO:0000313" key="11">
    <source>
        <dbReference type="EMBL" id="GCC28514.1"/>
    </source>
</evidence>
<dbReference type="GO" id="GO:0005886">
    <property type="term" value="C:plasma membrane"/>
    <property type="evidence" value="ECO:0007669"/>
    <property type="project" value="TreeGrafter"/>
</dbReference>
<name>A0A401SDT2_CHIPU</name>
<evidence type="ECO:0000256" key="4">
    <source>
        <dbReference type="ARBA" id="ARBA00022989"/>
    </source>
</evidence>